<feature type="region of interest" description="Disordered" evidence="1">
    <location>
        <begin position="65"/>
        <end position="111"/>
    </location>
</feature>
<sequence>MCACFKHWGLHFFNPNLPRISQRASSLKPVILIARLKIPSLTNRKFRFPHLIICPNFQDLIGPKTKRKKTDVVGKPQPFQERENFRSATRRETDDEKKNIPMLGRFNTDSC</sequence>
<dbReference type="AlphaFoldDB" id="A0A8D8QLG9"/>
<evidence type="ECO:0000313" key="2">
    <source>
        <dbReference type="EMBL" id="CAG6634179.1"/>
    </source>
</evidence>
<dbReference type="EMBL" id="HBUF01085451">
    <property type="protein sequence ID" value="CAG6634179.1"/>
    <property type="molecule type" value="Transcribed_RNA"/>
</dbReference>
<proteinExistence type="predicted"/>
<feature type="compositionally biased region" description="Basic and acidic residues" evidence="1">
    <location>
        <begin position="80"/>
        <end position="99"/>
    </location>
</feature>
<reference evidence="2" key="1">
    <citation type="submission" date="2021-05" db="EMBL/GenBank/DDBJ databases">
        <authorList>
            <person name="Alioto T."/>
            <person name="Alioto T."/>
            <person name="Gomez Garrido J."/>
        </authorList>
    </citation>
    <scope>NUCLEOTIDE SEQUENCE</scope>
</reference>
<accession>A0A8D8QLG9</accession>
<protein>
    <submittedName>
        <fullName evidence="2">Uncharacterized protein</fullName>
    </submittedName>
</protein>
<organism evidence="2">
    <name type="scientific">Cacopsylla melanoneura</name>
    <dbReference type="NCBI Taxonomy" id="428564"/>
    <lineage>
        <taxon>Eukaryota</taxon>
        <taxon>Metazoa</taxon>
        <taxon>Ecdysozoa</taxon>
        <taxon>Arthropoda</taxon>
        <taxon>Hexapoda</taxon>
        <taxon>Insecta</taxon>
        <taxon>Pterygota</taxon>
        <taxon>Neoptera</taxon>
        <taxon>Paraneoptera</taxon>
        <taxon>Hemiptera</taxon>
        <taxon>Sternorrhyncha</taxon>
        <taxon>Psylloidea</taxon>
        <taxon>Psyllidae</taxon>
        <taxon>Psyllinae</taxon>
        <taxon>Cacopsylla</taxon>
    </lineage>
</organism>
<evidence type="ECO:0000256" key="1">
    <source>
        <dbReference type="SAM" id="MobiDB-lite"/>
    </source>
</evidence>
<name>A0A8D8QLG9_9HEMI</name>